<dbReference type="EMBL" id="NMUH01000786">
    <property type="protein sequence ID" value="MQL84792.1"/>
    <property type="molecule type" value="Genomic_DNA"/>
</dbReference>
<sequence>MSSVEMSAIVSGGCKRLPTAGSPFGGVPRTCLGHNFAMIEAKMCSMYGSSVIGLARFLRVFSLIERARLLL</sequence>
<organism evidence="1 2">
    <name type="scientific">Colocasia esculenta</name>
    <name type="common">Wild taro</name>
    <name type="synonym">Arum esculentum</name>
    <dbReference type="NCBI Taxonomy" id="4460"/>
    <lineage>
        <taxon>Eukaryota</taxon>
        <taxon>Viridiplantae</taxon>
        <taxon>Streptophyta</taxon>
        <taxon>Embryophyta</taxon>
        <taxon>Tracheophyta</taxon>
        <taxon>Spermatophyta</taxon>
        <taxon>Magnoliopsida</taxon>
        <taxon>Liliopsida</taxon>
        <taxon>Araceae</taxon>
        <taxon>Aroideae</taxon>
        <taxon>Colocasieae</taxon>
        <taxon>Colocasia</taxon>
    </lineage>
</organism>
<dbReference type="GO" id="GO:0004497">
    <property type="term" value="F:monooxygenase activity"/>
    <property type="evidence" value="ECO:0007669"/>
    <property type="project" value="InterPro"/>
</dbReference>
<dbReference type="InterPro" id="IPR036396">
    <property type="entry name" value="Cyt_P450_sf"/>
</dbReference>
<evidence type="ECO:0000313" key="1">
    <source>
        <dbReference type="EMBL" id="MQL84792.1"/>
    </source>
</evidence>
<dbReference type="Proteomes" id="UP000652761">
    <property type="component" value="Unassembled WGS sequence"/>
</dbReference>
<keyword evidence="2" id="KW-1185">Reference proteome</keyword>
<dbReference type="GO" id="GO:0016705">
    <property type="term" value="F:oxidoreductase activity, acting on paired donors, with incorporation or reduction of molecular oxygen"/>
    <property type="evidence" value="ECO:0007669"/>
    <property type="project" value="InterPro"/>
</dbReference>
<comment type="caution">
    <text evidence="1">The sequence shown here is derived from an EMBL/GenBank/DDBJ whole genome shotgun (WGS) entry which is preliminary data.</text>
</comment>
<accession>A0A843UFW7</accession>
<name>A0A843UFW7_COLES</name>
<protein>
    <submittedName>
        <fullName evidence="1">Uncharacterized protein</fullName>
    </submittedName>
</protein>
<dbReference type="AlphaFoldDB" id="A0A843UFW7"/>
<reference evidence="1" key="1">
    <citation type="submission" date="2017-07" db="EMBL/GenBank/DDBJ databases">
        <title>Taro Niue Genome Assembly and Annotation.</title>
        <authorList>
            <person name="Atibalentja N."/>
            <person name="Keating K."/>
            <person name="Fields C.J."/>
        </authorList>
    </citation>
    <scope>NUCLEOTIDE SEQUENCE</scope>
    <source>
        <strain evidence="1">Niue_2</strain>
        <tissue evidence="1">Leaf</tissue>
    </source>
</reference>
<dbReference type="SUPFAM" id="SSF48264">
    <property type="entry name" value="Cytochrome P450"/>
    <property type="match status" value="1"/>
</dbReference>
<proteinExistence type="predicted"/>
<dbReference type="GO" id="GO:0020037">
    <property type="term" value="F:heme binding"/>
    <property type="evidence" value="ECO:0007669"/>
    <property type="project" value="InterPro"/>
</dbReference>
<dbReference type="GO" id="GO:0005506">
    <property type="term" value="F:iron ion binding"/>
    <property type="evidence" value="ECO:0007669"/>
    <property type="project" value="InterPro"/>
</dbReference>
<gene>
    <name evidence="1" type="ORF">Taro_017283</name>
</gene>
<evidence type="ECO:0000313" key="2">
    <source>
        <dbReference type="Proteomes" id="UP000652761"/>
    </source>
</evidence>